<gene>
    <name evidence="1" type="ORF">SB48_HM08orf05415</name>
</gene>
<sequence length="37" mass="4246">MYSINLGAGARNKRELFRQSFFRQAPGFFSKKKPGLP</sequence>
<proteinExistence type="predicted"/>
<organism evidence="1 2">
    <name type="scientific">Heyndrickxia coagulans</name>
    <name type="common">Weizmannia coagulans</name>
    <dbReference type="NCBI Taxonomy" id="1398"/>
    <lineage>
        <taxon>Bacteria</taxon>
        <taxon>Bacillati</taxon>
        <taxon>Bacillota</taxon>
        <taxon>Bacilli</taxon>
        <taxon>Bacillales</taxon>
        <taxon>Bacillaceae</taxon>
        <taxon>Heyndrickxia</taxon>
    </lineage>
</organism>
<dbReference type="AlphaFoldDB" id="A0AAN0T929"/>
<dbReference type="Proteomes" id="UP000032024">
    <property type="component" value="Chromosome"/>
</dbReference>
<evidence type="ECO:0000313" key="2">
    <source>
        <dbReference type="Proteomes" id="UP000032024"/>
    </source>
</evidence>
<evidence type="ECO:0000313" key="1">
    <source>
        <dbReference type="EMBL" id="AJO24174.1"/>
    </source>
</evidence>
<protein>
    <submittedName>
        <fullName evidence="1">Uncharacterized protein</fullName>
    </submittedName>
</protein>
<keyword evidence="2" id="KW-1185">Reference proteome</keyword>
<dbReference type="EMBL" id="CP010525">
    <property type="protein sequence ID" value="AJO24174.1"/>
    <property type="molecule type" value="Genomic_DNA"/>
</dbReference>
<name>A0AAN0T929_HEYCO</name>
<reference evidence="2" key="1">
    <citation type="submission" date="2015-01" db="EMBL/GenBank/DDBJ databases">
        <title>Comparative genome analysis of Bacillus coagulans HM-08, Clostridium butyricum HM-68, Bacillus subtilis HM-66 and Bacillus paralicheniformis BL-09.</title>
        <authorList>
            <person name="Zhang H."/>
        </authorList>
    </citation>
    <scope>NUCLEOTIDE SEQUENCE [LARGE SCALE GENOMIC DNA]</scope>
    <source>
        <strain evidence="2">HM-08</strain>
    </source>
</reference>
<accession>A0AAN0T929</accession>